<evidence type="ECO:0000313" key="2">
    <source>
        <dbReference type="Proteomes" id="UP000256779"/>
    </source>
</evidence>
<name>A0A3D9L0F6_MARFU</name>
<dbReference type="SUPFAM" id="SSF51197">
    <property type="entry name" value="Clavaminate synthase-like"/>
    <property type="match status" value="1"/>
</dbReference>
<dbReference type="AlphaFoldDB" id="A0A3D9L0F6"/>
<dbReference type="RefSeq" id="WP_245986380.1">
    <property type="nucleotide sequence ID" value="NZ_QREG01000014.1"/>
</dbReference>
<accession>A0A3D9L0F6</accession>
<organism evidence="1 2">
    <name type="scientific">Marinoscillum furvescens DSM 4134</name>
    <dbReference type="NCBI Taxonomy" id="1122208"/>
    <lineage>
        <taxon>Bacteria</taxon>
        <taxon>Pseudomonadati</taxon>
        <taxon>Bacteroidota</taxon>
        <taxon>Cytophagia</taxon>
        <taxon>Cytophagales</taxon>
        <taxon>Reichenbachiellaceae</taxon>
        <taxon>Marinoscillum</taxon>
    </lineage>
</organism>
<proteinExistence type="predicted"/>
<protein>
    <submittedName>
        <fullName evidence="1">Uncharacterized protein</fullName>
    </submittedName>
</protein>
<keyword evidence="2" id="KW-1185">Reference proteome</keyword>
<dbReference type="EMBL" id="QREG01000014">
    <property type="protein sequence ID" value="RED96659.1"/>
    <property type="molecule type" value="Genomic_DNA"/>
</dbReference>
<dbReference type="InterPro" id="IPR037151">
    <property type="entry name" value="AlkB-like_sf"/>
</dbReference>
<dbReference type="Proteomes" id="UP000256779">
    <property type="component" value="Unassembled WGS sequence"/>
</dbReference>
<evidence type="ECO:0000313" key="1">
    <source>
        <dbReference type="EMBL" id="RED96659.1"/>
    </source>
</evidence>
<dbReference type="Gene3D" id="2.60.120.590">
    <property type="entry name" value="Alpha-ketoglutarate-dependent dioxygenase AlkB-like"/>
    <property type="match status" value="1"/>
</dbReference>
<sequence length="102" mass="12219">MSLFPIDLQSQNLLPCDGEVYYFEFLTWDKQQVFLKDLEQEVTWEHDRVVMFGKEIITPRREAWYGDQPFGYTYSKTTRYALPWTTTLLNLKKQVETTTDHS</sequence>
<gene>
    <name evidence="1" type="ORF">C7460_114117</name>
</gene>
<comment type="caution">
    <text evidence="1">The sequence shown here is derived from an EMBL/GenBank/DDBJ whole genome shotgun (WGS) entry which is preliminary data.</text>
</comment>
<reference evidence="1 2" key="1">
    <citation type="submission" date="2018-07" db="EMBL/GenBank/DDBJ databases">
        <title>Genomic Encyclopedia of Type Strains, Phase IV (KMG-IV): sequencing the most valuable type-strain genomes for metagenomic binning, comparative biology and taxonomic classification.</title>
        <authorList>
            <person name="Goeker M."/>
        </authorList>
    </citation>
    <scope>NUCLEOTIDE SEQUENCE [LARGE SCALE GENOMIC DNA]</scope>
    <source>
        <strain evidence="1 2">DSM 4134</strain>
    </source>
</reference>